<feature type="transmembrane region" description="Helical" evidence="1">
    <location>
        <begin position="330"/>
        <end position="352"/>
    </location>
</feature>
<feature type="transmembrane region" description="Helical" evidence="1">
    <location>
        <begin position="187"/>
        <end position="206"/>
    </location>
</feature>
<keyword evidence="1" id="KW-1133">Transmembrane helix</keyword>
<dbReference type="Pfam" id="PF03594">
    <property type="entry name" value="BenE"/>
    <property type="match status" value="1"/>
</dbReference>
<keyword evidence="1" id="KW-0812">Transmembrane</keyword>
<proteinExistence type="predicted"/>
<dbReference type="AlphaFoldDB" id="A0A2N5M5A5"/>
<comment type="caution">
    <text evidence="2">The sequence shown here is derived from an EMBL/GenBank/DDBJ whole genome shotgun (WGS) entry which is preliminary data.</text>
</comment>
<feature type="transmembrane region" description="Helical" evidence="1">
    <location>
        <begin position="162"/>
        <end position="180"/>
    </location>
</feature>
<dbReference type="GO" id="GO:0042925">
    <property type="term" value="F:benzoate transmembrane transporter activity"/>
    <property type="evidence" value="ECO:0007669"/>
    <property type="project" value="InterPro"/>
</dbReference>
<dbReference type="OrthoDB" id="9813854at2"/>
<organism evidence="2 3">
    <name type="scientific">Peribacillus deserti</name>
    <dbReference type="NCBI Taxonomy" id="673318"/>
    <lineage>
        <taxon>Bacteria</taxon>
        <taxon>Bacillati</taxon>
        <taxon>Bacillota</taxon>
        <taxon>Bacilli</taxon>
        <taxon>Bacillales</taxon>
        <taxon>Bacillaceae</taxon>
        <taxon>Peribacillus</taxon>
    </lineage>
</organism>
<dbReference type="Proteomes" id="UP000234748">
    <property type="component" value="Unassembled WGS sequence"/>
</dbReference>
<evidence type="ECO:0000313" key="3">
    <source>
        <dbReference type="Proteomes" id="UP000234748"/>
    </source>
</evidence>
<dbReference type="RefSeq" id="WP_101642653.1">
    <property type="nucleotide sequence ID" value="NZ_PGUY01000038.1"/>
</dbReference>
<feature type="transmembrane region" description="Helical" evidence="1">
    <location>
        <begin position="364"/>
        <end position="388"/>
    </location>
</feature>
<feature type="transmembrane region" description="Helical" evidence="1">
    <location>
        <begin position="132"/>
        <end position="150"/>
    </location>
</feature>
<feature type="transmembrane region" description="Helical" evidence="1">
    <location>
        <begin position="218"/>
        <end position="242"/>
    </location>
</feature>
<dbReference type="EMBL" id="PGUY01000038">
    <property type="protein sequence ID" value="PLT29539.1"/>
    <property type="molecule type" value="Genomic_DNA"/>
</dbReference>
<dbReference type="GO" id="GO:0005886">
    <property type="term" value="C:plasma membrane"/>
    <property type="evidence" value="ECO:0007669"/>
    <property type="project" value="TreeGrafter"/>
</dbReference>
<feature type="transmembrane region" description="Helical" evidence="1">
    <location>
        <begin position="304"/>
        <end position="324"/>
    </location>
</feature>
<evidence type="ECO:0000313" key="2">
    <source>
        <dbReference type="EMBL" id="PLT29539.1"/>
    </source>
</evidence>
<name>A0A2N5M5A5_9BACI</name>
<dbReference type="InterPro" id="IPR004711">
    <property type="entry name" value="Benzoate_Transporter"/>
</dbReference>
<feature type="transmembrane region" description="Helical" evidence="1">
    <location>
        <begin position="28"/>
        <end position="47"/>
    </location>
</feature>
<sequence>MKECDFVVQKNTIQFPKLLSVGNISNGFVAWLFGSAGPLLIVLQAAAKGHLSGSITSSWIFAIYGTGGLLTLIVSLYYGQPIGYAFSIPGAILVGSSLTHYSFNQVVGAYIITGILIFLLGLSGLVTKWMKVLPMPVMMGMVSGVLLPFGTEMIGSVVKNPLLNGIPLLVFLALSFFLRFSKKFPPILGAIIAAILCLKFLPNVSVQPLHITMGIPHFIIPSFSFSVVGELVIPLLLTVIAIQNAQGIAMLETHGYRPPINAMTNWSGIGTIINAFLGGHPACIAGPMTGLLVNKESGKLEHRYVAAIVLGVLSCLLALFSPIASQIPHVIPASLIQLLGGVAMISVLVDSLKMSFSGPFKSGALFSFIITISGISILHIGAPFWGLVGGTLATVFLDKQDFYKSESSDQNNETNLSEALCKDKIS</sequence>
<keyword evidence="3" id="KW-1185">Reference proteome</keyword>
<gene>
    <name evidence="2" type="ORF">CUU66_12505</name>
</gene>
<feature type="transmembrane region" description="Helical" evidence="1">
    <location>
        <begin position="98"/>
        <end position="120"/>
    </location>
</feature>
<protein>
    <submittedName>
        <fullName evidence="2">Benzoate transporter</fullName>
    </submittedName>
</protein>
<dbReference type="PANTHER" id="PTHR30199">
    <property type="entry name" value="MFS FAMILY TRANSPORTER, PREDICTED SUBSTRATE BENZOATE"/>
    <property type="match status" value="1"/>
</dbReference>
<accession>A0A2N5M5A5</accession>
<keyword evidence="1" id="KW-0472">Membrane</keyword>
<evidence type="ECO:0000256" key="1">
    <source>
        <dbReference type="SAM" id="Phobius"/>
    </source>
</evidence>
<dbReference type="PANTHER" id="PTHR30199:SF0">
    <property type="entry name" value="INNER MEMBRANE PROTEIN YDCO"/>
    <property type="match status" value="1"/>
</dbReference>
<feature type="transmembrane region" description="Helical" evidence="1">
    <location>
        <begin position="59"/>
        <end position="78"/>
    </location>
</feature>
<reference evidence="2 3" key="1">
    <citation type="submission" date="2017-11" db="EMBL/GenBank/DDBJ databases">
        <title>Comparitive Functional Genomics of Dry Heat Resistant strains isolated from the Viking Spacecraft.</title>
        <authorList>
            <person name="Seuylemezian A."/>
            <person name="Cooper K."/>
            <person name="Vaishampayan P."/>
        </authorList>
    </citation>
    <scope>NUCLEOTIDE SEQUENCE [LARGE SCALE GENOMIC DNA]</scope>
    <source>
        <strain evidence="2 3">V1-29</strain>
    </source>
</reference>